<evidence type="ECO:0000313" key="3">
    <source>
        <dbReference type="Proteomes" id="UP001499909"/>
    </source>
</evidence>
<accession>A0ABP7MDI3</accession>
<dbReference type="InterPro" id="IPR000601">
    <property type="entry name" value="PKD_dom"/>
</dbReference>
<dbReference type="InterPro" id="IPR035986">
    <property type="entry name" value="PKD_dom_sf"/>
</dbReference>
<dbReference type="InterPro" id="IPR013783">
    <property type="entry name" value="Ig-like_fold"/>
</dbReference>
<feature type="domain" description="PKD" evidence="1">
    <location>
        <begin position="18"/>
        <end position="95"/>
    </location>
</feature>
<dbReference type="PROSITE" id="PS50093">
    <property type="entry name" value="PKD"/>
    <property type="match status" value="1"/>
</dbReference>
<name>A0ABP7MDI3_9BACT</name>
<evidence type="ECO:0000259" key="1">
    <source>
        <dbReference type="PROSITE" id="PS50093"/>
    </source>
</evidence>
<sequence>MLATGILLFAACSKKPEACFSVDKGSLSTKVNEEIQLNATCSNDADSYAWEYGDGAIEAGAIVKHKYVRAGTYTVKMTAKGDGKSDTASKEVVIQ</sequence>
<dbReference type="SMART" id="SM00089">
    <property type="entry name" value="PKD"/>
    <property type="match status" value="1"/>
</dbReference>
<evidence type="ECO:0000313" key="2">
    <source>
        <dbReference type="EMBL" id="GAA3918392.1"/>
    </source>
</evidence>
<comment type="caution">
    <text evidence="2">The sequence shown here is derived from an EMBL/GenBank/DDBJ whole genome shotgun (WGS) entry which is preliminary data.</text>
</comment>
<dbReference type="Gene3D" id="2.60.40.10">
    <property type="entry name" value="Immunoglobulins"/>
    <property type="match status" value="1"/>
</dbReference>
<dbReference type="Proteomes" id="UP001499909">
    <property type="component" value="Unassembled WGS sequence"/>
</dbReference>
<protein>
    <recommendedName>
        <fullName evidence="1">PKD domain-containing protein</fullName>
    </recommendedName>
</protein>
<dbReference type="InterPro" id="IPR022409">
    <property type="entry name" value="PKD/Chitinase_dom"/>
</dbReference>
<reference evidence="3" key="1">
    <citation type="journal article" date="2019" name="Int. J. Syst. Evol. Microbiol.">
        <title>The Global Catalogue of Microorganisms (GCM) 10K type strain sequencing project: providing services to taxonomists for standard genome sequencing and annotation.</title>
        <authorList>
            <consortium name="The Broad Institute Genomics Platform"/>
            <consortium name="The Broad Institute Genome Sequencing Center for Infectious Disease"/>
            <person name="Wu L."/>
            <person name="Ma J."/>
        </authorList>
    </citation>
    <scope>NUCLEOTIDE SEQUENCE [LARGE SCALE GENOMIC DNA]</scope>
    <source>
        <strain evidence="3">JCM 17214</strain>
    </source>
</reference>
<dbReference type="EMBL" id="BAABDH010000003">
    <property type="protein sequence ID" value="GAA3918392.1"/>
    <property type="molecule type" value="Genomic_DNA"/>
</dbReference>
<keyword evidence="3" id="KW-1185">Reference proteome</keyword>
<organism evidence="2 3">
    <name type="scientific">Hymenobacter algoricola</name>
    <dbReference type="NCBI Taxonomy" id="486267"/>
    <lineage>
        <taxon>Bacteria</taxon>
        <taxon>Pseudomonadati</taxon>
        <taxon>Bacteroidota</taxon>
        <taxon>Cytophagia</taxon>
        <taxon>Cytophagales</taxon>
        <taxon>Hymenobacteraceae</taxon>
        <taxon>Hymenobacter</taxon>
    </lineage>
</organism>
<gene>
    <name evidence="2" type="ORF">GCM10022406_01260</name>
</gene>
<proteinExistence type="predicted"/>
<dbReference type="CDD" id="cd00146">
    <property type="entry name" value="PKD"/>
    <property type="match status" value="1"/>
</dbReference>
<dbReference type="SUPFAM" id="SSF49299">
    <property type="entry name" value="PKD domain"/>
    <property type="match status" value="1"/>
</dbReference>
<dbReference type="Pfam" id="PF18911">
    <property type="entry name" value="PKD_4"/>
    <property type="match status" value="1"/>
</dbReference>